<proteinExistence type="predicted"/>
<accession>A0A914BVD9</accession>
<organism evidence="1 2">
    <name type="scientific">Acrobeloides nanus</name>
    <dbReference type="NCBI Taxonomy" id="290746"/>
    <lineage>
        <taxon>Eukaryota</taxon>
        <taxon>Metazoa</taxon>
        <taxon>Ecdysozoa</taxon>
        <taxon>Nematoda</taxon>
        <taxon>Chromadorea</taxon>
        <taxon>Rhabditida</taxon>
        <taxon>Tylenchina</taxon>
        <taxon>Cephalobomorpha</taxon>
        <taxon>Cephaloboidea</taxon>
        <taxon>Cephalobidae</taxon>
        <taxon>Acrobeloides</taxon>
    </lineage>
</organism>
<name>A0A914BVD9_9BILA</name>
<evidence type="ECO:0000313" key="1">
    <source>
        <dbReference type="Proteomes" id="UP000887540"/>
    </source>
</evidence>
<reference evidence="2" key="1">
    <citation type="submission" date="2022-11" db="UniProtKB">
        <authorList>
            <consortium name="WormBaseParasite"/>
        </authorList>
    </citation>
    <scope>IDENTIFICATION</scope>
</reference>
<dbReference type="AlphaFoldDB" id="A0A914BVD9"/>
<keyword evidence="1" id="KW-1185">Reference proteome</keyword>
<sequence length="151" mass="17116">MIGVYTYPTDDIYNVNTNLSSITLFYVGDSNNKIKILSRIREYHAANCSTDDNLVFLSSYLYIPKEISATNDGSCQLAVIMPLSKVDNMAYFLYFDGGLLESENGSQISIFTGYNKSDELVKFNYIKKDIVDHTPLNGILISFIIPPNIWW</sequence>
<protein>
    <submittedName>
        <fullName evidence="2">Uncharacterized protein</fullName>
    </submittedName>
</protein>
<evidence type="ECO:0000313" key="2">
    <source>
        <dbReference type="WBParaSite" id="ACRNAN_Path_1096.g4186.t1"/>
    </source>
</evidence>
<dbReference type="Proteomes" id="UP000887540">
    <property type="component" value="Unplaced"/>
</dbReference>
<dbReference type="WBParaSite" id="ACRNAN_Path_1096.g4186.t1">
    <property type="protein sequence ID" value="ACRNAN_Path_1096.g4186.t1"/>
    <property type="gene ID" value="ACRNAN_Path_1096.g4186"/>
</dbReference>